<proteinExistence type="predicted"/>
<feature type="compositionally biased region" description="Basic and acidic residues" evidence="1">
    <location>
        <begin position="208"/>
        <end position="220"/>
    </location>
</feature>
<dbReference type="AlphaFoldDB" id="A0A285STY8"/>
<sequence length="264" mass="28317">MPAGPSVSCSNLSFRLPPDEAEGRRSGIGEAGQGGQSAFARPSALRSRVALRLPGMTNREVGGLPPPFRERMRPGAQLTLGRGDGRGGVRPCRVLKPSSRPKAIPESRDPLARSAGVRRNALTTSSAVIPAKAGIQYPPERMVARKRSSPAVRRQRQGLSRYLSGVLVPGLRLRRNRDDILRPGFMSEDRFRRSCALPSTGISAPPSRRADPAPGRRDESCGGAAGRRPSPSARRRGGRCRSPCARQIRNRERPGPCGPSAGRG</sequence>
<feature type="compositionally biased region" description="Basic and acidic residues" evidence="1">
    <location>
        <begin position="17"/>
        <end position="27"/>
    </location>
</feature>
<organism evidence="2 3">
    <name type="scientific">Stappia indica</name>
    <dbReference type="NCBI Taxonomy" id="538381"/>
    <lineage>
        <taxon>Bacteria</taxon>
        <taxon>Pseudomonadati</taxon>
        <taxon>Pseudomonadota</taxon>
        <taxon>Alphaproteobacteria</taxon>
        <taxon>Hyphomicrobiales</taxon>
        <taxon>Stappiaceae</taxon>
        <taxon>Stappia</taxon>
    </lineage>
</organism>
<feature type="region of interest" description="Disordered" evidence="1">
    <location>
        <begin position="1"/>
        <end position="43"/>
    </location>
</feature>
<reference evidence="2 3" key="1">
    <citation type="submission" date="2017-08" db="EMBL/GenBank/DDBJ databases">
        <authorList>
            <person name="de Groot N.N."/>
        </authorList>
    </citation>
    <scope>NUCLEOTIDE SEQUENCE [LARGE SCALE GENOMIC DNA]</scope>
    <source>
        <strain evidence="2 3">USBA 352</strain>
    </source>
</reference>
<evidence type="ECO:0000256" key="1">
    <source>
        <dbReference type="SAM" id="MobiDB-lite"/>
    </source>
</evidence>
<feature type="region of interest" description="Disordered" evidence="1">
    <location>
        <begin position="55"/>
        <end position="112"/>
    </location>
</feature>
<dbReference type="Proteomes" id="UP000219331">
    <property type="component" value="Unassembled WGS sequence"/>
</dbReference>
<evidence type="ECO:0000313" key="2">
    <source>
        <dbReference type="EMBL" id="SOC09729.1"/>
    </source>
</evidence>
<dbReference type="EMBL" id="OBML01000006">
    <property type="protein sequence ID" value="SOC09729.1"/>
    <property type="molecule type" value="Genomic_DNA"/>
</dbReference>
<protein>
    <submittedName>
        <fullName evidence="2">Uncharacterized protein</fullName>
    </submittedName>
</protein>
<accession>A0A285STY8</accession>
<keyword evidence="3" id="KW-1185">Reference proteome</keyword>
<feature type="region of interest" description="Disordered" evidence="1">
    <location>
        <begin position="196"/>
        <end position="264"/>
    </location>
</feature>
<evidence type="ECO:0000313" key="3">
    <source>
        <dbReference type="Proteomes" id="UP000219331"/>
    </source>
</evidence>
<gene>
    <name evidence="2" type="ORF">SAMN05421512_106102</name>
</gene>
<name>A0A285STY8_9HYPH</name>